<dbReference type="SUPFAM" id="SSF51735">
    <property type="entry name" value="NAD(P)-binding Rossmann-fold domains"/>
    <property type="match status" value="1"/>
</dbReference>
<dbReference type="PANTHER" id="PTHR43401:SF2">
    <property type="entry name" value="L-THREONINE 3-DEHYDROGENASE"/>
    <property type="match status" value="1"/>
</dbReference>
<accession>A0A974XDS6</accession>
<keyword evidence="1 4" id="KW-0479">Metal-binding</keyword>
<comment type="cofactor">
    <cofactor evidence="4">
        <name>Zn(2+)</name>
        <dbReference type="ChEBI" id="CHEBI:29105"/>
    </cofactor>
</comment>
<dbReference type="GO" id="GO:0016491">
    <property type="term" value="F:oxidoreductase activity"/>
    <property type="evidence" value="ECO:0007669"/>
    <property type="project" value="UniProtKB-KW"/>
</dbReference>
<keyword evidence="2 4" id="KW-0862">Zinc</keyword>
<dbReference type="AlphaFoldDB" id="A0A974XDS6"/>
<evidence type="ECO:0000259" key="5">
    <source>
        <dbReference type="SMART" id="SM00829"/>
    </source>
</evidence>
<evidence type="ECO:0000256" key="1">
    <source>
        <dbReference type="ARBA" id="ARBA00022723"/>
    </source>
</evidence>
<dbReference type="Gene3D" id="3.90.180.10">
    <property type="entry name" value="Medium-chain alcohol dehydrogenases, catalytic domain"/>
    <property type="match status" value="1"/>
</dbReference>
<comment type="similarity">
    <text evidence="4">Belongs to the zinc-containing alcohol dehydrogenase family.</text>
</comment>
<evidence type="ECO:0000256" key="4">
    <source>
        <dbReference type="RuleBase" id="RU361277"/>
    </source>
</evidence>
<protein>
    <submittedName>
        <fullName evidence="6">Alcohol dehydrogenase catalytic domain-containing protein</fullName>
    </submittedName>
</protein>
<sequence length="351" mass="38635">MKVVSAIKIGSLKDPDESKRGKVGILDMPMQEMGPEDVRIKVAYCAICGSDPHLVEGIFGWEAPFGMGHELSGVIMEVGEKATKKGLKVGDRVAGNFLRFCGTCYYCQNGQQQFCLHADESNNPGMAETVVWHESQVYKLPDEVSLRQGCMMEPVSVAVRMMDKVRPRFGDRILISGGGPIGLLGLQALKMFGATSLTLVEPIAERRELALKYGADHVIDPMSQDVYEEAMKISEGLGFDAVVDCSGSVHAVEVLPKITAKGGTLLYGAMYPNDYEMPLNLYQYCYANELTISGYYVSPYTFPRAKQMLTRFDLDALTAKVFFIDDAEAAFEAQVSGKYPKILIQCNPDLE</sequence>
<evidence type="ECO:0000313" key="7">
    <source>
        <dbReference type="Proteomes" id="UP000663499"/>
    </source>
</evidence>
<dbReference type="InterPro" id="IPR020843">
    <property type="entry name" value="ER"/>
</dbReference>
<evidence type="ECO:0000256" key="2">
    <source>
        <dbReference type="ARBA" id="ARBA00022833"/>
    </source>
</evidence>
<evidence type="ECO:0000256" key="3">
    <source>
        <dbReference type="ARBA" id="ARBA00023002"/>
    </source>
</evidence>
<dbReference type="InterPro" id="IPR013149">
    <property type="entry name" value="ADH-like_C"/>
</dbReference>
<proteinExistence type="inferred from homology"/>
<dbReference type="InterPro" id="IPR050129">
    <property type="entry name" value="Zn_alcohol_dh"/>
</dbReference>
<reference evidence="6" key="1">
    <citation type="submission" date="2021-03" db="EMBL/GenBank/DDBJ databases">
        <title>Alkalibacter marinus sp. nov., isolated from tidal flat sediment.</title>
        <authorList>
            <person name="Namirimu T."/>
            <person name="Yang J.-A."/>
            <person name="Yang S.-H."/>
            <person name="Kim Y.-J."/>
            <person name="Kwon K.K."/>
        </authorList>
    </citation>
    <scope>NUCLEOTIDE SEQUENCE</scope>
    <source>
        <strain evidence="6">ES005</strain>
    </source>
</reference>
<dbReference type="InterPro" id="IPR011032">
    <property type="entry name" value="GroES-like_sf"/>
</dbReference>
<dbReference type="SUPFAM" id="SSF50129">
    <property type="entry name" value="GroES-like"/>
    <property type="match status" value="1"/>
</dbReference>
<gene>
    <name evidence="6" type="ORF">J0B03_08620</name>
</gene>
<dbReference type="Pfam" id="PF00107">
    <property type="entry name" value="ADH_zinc_N"/>
    <property type="match status" value="1"/>
</dbReference>
<feature type="domain" description="Enoyl reductase (ER)" evidence="5">
    <location>
        <begin position="24"/>
        <end position="344"/>
    </location>
</feature>
<name>A0A974XDS6_9FIRM</name>
<dbReference type="GO" id="GO:0008270">
    <property type="term" value="F:zinc ion binding"/>
    <property type="evidence" value="ECO:0007669"/>
    <property type="project" value="InterPro"/>
</dbReference>
<dbReference type="SMART" id="SM00829">
    <property type="entry name" value="PKS_ER"/>
    <property type="match status" value="1"/>
</dbReference>
<dbReference type="Gene3D" id="3.40.50.720">
    <property type="entry name" value="NAD(P)-binding Rossmann-like Domain"/>
    <property type="match status" value="1"/>
</dbReference>
<dbReference type="InterPro" id="IPR036291">
    <property type="entry name" value="NAD(P)-bd_dom_sf"/>
</dbReference>
<dbReference type="PROSITE" id="PS00059">
    <property type="entry name" value="ADH_ZINC"/>
    <property type="match status" value="1"/>
</dbReference>
<keyword evidence="7" id="KW-1185">Reference proteome</keyword>
<organism evidence="6 7">
    <name type="scientific">Alkalibacter rhizosphaerae</name>
    <dbReference type="NCBI Taxonomy" id="2815577"/>
    <lineage>
        <taxon>Bacteria</taxon>
        <taxon>Bacillati</taxon>
        <taxon>Bacillota</taxon>
        <taxon>Clostridia</taxon>
        <taxon>Eubacteriales</taxon>
        <taxon>Eubacteriaceae</taxon>
        <taxon>Alkalibacter</taxon>
    </lineage>
</organism>
<dbReference type="KEGG" id="alka:J0B03_08620"/>
<dbReference type="Pfam" id="PF08240">
    <property type="entry name" value="ADH_N"/>
    <property type="match status" value="1"/>
</dbReference>
<keyword evidence="3" id="KW-0560">Oxidoreductase</keyword>
<evidence type="ECO:0000313" key="6">
    <source>
        <dbReference type="EMBL" id="QSX07871.1"/>
    </source>
</evidence>
<dbReference type="InterPro" id="IPR013154">
    <property type="entry name" value="ADH-like_N"/>
</dbReference>
<dbReference type="PANTHER" id="PTHR43401">
    <property type="entry name" value="L-THREONINE 3-DEHYDROGENASE"/>
    <property type="match status" value="1"/>
</dbReference>
<dbReference type="Proteomes" id="UP000663499">
    <property type="component" value="Chromosome"/>
</dbReference>
<dbReference type="EMBL" id="CP071444">
    <property type="protein sequence ID" value="QSX07871.1"/>
    <property type="molecule type" value="Genomic_DNA"/>
</dbReference>
<dbReference type="RefSeq" id="WP_207299213.1">
    <property type="nucleotide sequence ID" value="NZ_CP071444.1"/>
</dbReference>
<dbReference type="InterPro" id="IPR002328">
    <property type="entry name" value="ADH_Zn_CS"/>
</dbReference>